<protein>
    <submittedName>
        <fullName evidence="2">AAA family ATPase</fullName>
    </submittedName>
</protein>
<dbReference type="PANTHER" id="PTHR34825">
    <property type="entry name" value="CONSERVED PROTEIN, WITH A WEAK D-GALACTARATE DEHYDRATASE/ALTRONATE HYDROLASE DOMAIN"/>
    <property type="match status" value="1"/>
</dbReference>
<dbReference type="PANTHER" id="PTHR34825:SF1">
    <property type="entry name" value="AAA-ATPASE-LIKE DOMAIN-CONTAINING PROTEIN"/>
    <property type="match status" value="1"/>
</dbReference>
<feature type="region of interest" description="Disordered" evidence="1">
    <location>
        <begin position="241"/>
        <end position="264"/>
    </location>
</feature>
<evidence type="ECO:0000256" key="1">
    <source>
        <dbReference type="SAM" id="MobiDB-lite"/>
    </source>
</evidence>
<proteinExistence type="predicted"/>
<dbReference type="AlphaFoldDB" id="A0A948TEW3"/>
<gene>
    <name evidence="2" type="ORF">H9847_01915</name>
</gene>
<dbReference type="EMBL" id="JAHLFE010000036">
    <property type="protein sequence ID" value="MBU3843619.1"/>
    <property type="molecule type" value="Genomic_DNA"/>
</dbReference>
<reference evidence="2" key="2">
    <citation type="submission" date="2021-04" db="EMBL/GenBank/DDBJ databases">
        <authorList>
            <person name="Gilroy R."/>
        </authorList>
    </citation>
    <scope>NUCLEOTIDE SEQUENCE</scope>
    <source>
        <strain evidence="2">378</strain>
    </source>
</reference>
<comment type="caution">
    <text evidence="2">The sequence shown here is derived from an EMBL/GenBank/DDBJ whole genome shotgun (WGS) entry which is preliminary data.</text>
</comment>
<dbReference type="Proteomes" id="UP000733611">
    <property type="component" value="Unassembled WGS sequence"/>
</dbReference>
<evidence type="ECO:0000313" key="2">
    <source>
        <dbReference type="EMBL" id="MBU3843619.1"/>
    </source>
</evidence>
<sequence length="264" mass="30080">MVVTFLNDFYRWLCLQVNARFILITGIMRWQEISSFTGYDFDDLSIEPWYATLMGYTQEDLEGESLAPYMTLAAHRLGITTKELLEQLKRHYGGFCFDEDAAVKVYCPYSINKFFSPLAAKEFLVDPNWMPEFKPFWMNSSHVSASLQAYFCSLALSQQELSVLSRQEFELSYDELQEGSCLQKVTPQQLLVQSGYFSIKAITENTKGKPTDDRCYVCGVTNCEISEKFFEALSGCGVSCPSDKAQQSRKGQRRSRSRANATGL</sequence>
<evidence type="ECO:0000313" key="3">
    <source>
        <dbReference type="Proteomes" id="UP000733611"/>
    </source>
</evidence>
<organism evidence="2 3">
    <name type="scientific">Candidatus Anaerobiospirillum pullicola</name>
    <dbReference type="NCBI Taxonomy" id="2838451"/>
    <lineage>
        <taxon>Bacteria</taxon>
        <taxon>Pseudomonadati</taxon>
        <taxon>Pseudomonadota</taxon>
        <taxon>Gammaproteobacteria</taxon>
        <taxon>Aeromonadales</taxon>
        <taxon>Succinivibrionaceae</taxon>
        <taxon>Anaerobiospirillum</taxon>
    </lineage>
</organism>
<accession>A0A948TEW3</accession>
<name>A0A948TEW3_9GAMM</name>
<reference evidence="2" key="1">
    <citation type="journal article" date="2021" name="PeerJ">
        <title>Extensive microbial diversity within the chicken gut microbiome revealed by metagenomics and culture.</title>
        <authorList>
            <person name="Gilroy R."/>
            <person name="Ravi A."/>
            <person name="Getino M."/>
            <person name="Pursley I."/>
            <person name="Horton D.L."/>
            <person name="Alikhan N.F."/>
            <person name="Baker D."/>
            <person name="Gharbi K."/>
            <person name="Hall N."/>
            <person name="Watson M."/>
            <person name="Adriaenssens E.M."/>
            <person name="Foster-Nyarko E."/>
            <person name="Jarju S."/>
            <person name="Secka A."/>
            <person name="Antonio M."/>
            <person name="Oren A."/>
            <person name="Chaudhuri R.R."/>
            <person name="La Ragione R."/>
            <person name="Hildebrand F."/>
            <person name="Pallen M.J."/>
        </authorList>
    </citation>
    <scope>NUCLEOTIDE SEQUENCE</scope>
    <source>
        <strain evidence="2">378</strain>
    </source>
</reference>